<proteinExistence type="predicted"/>
<dbReference type="Proteomes" id="UP000762676">
    <property type="component" value="Unassembled WGS sequence"/>
</dbReference>
<reference evidence="2 3" key="1">
    <citation type="journal article" date="2021" name="Elife">
        <title>Chloroplast acquisition without the gene transfer in kleptoplastic sea slugs, Plakobranchus ocellatus.</title>
        <authorList>
            <person name="Maeda T."/>
            <person name="Takahashi S."/>
            <person name="Yoshida T."/>
            <person name="Shimamura S."/>
            <person name="Takaki Y."/>
            <person name="Nagai Y."/>
            <person name="Toyoda A."/>
            <person name="Suzuki Y."/>
            <person name="Arimoto A."/>
            <person name="Ishii H."/>
            <person name="Satoh N."/>
            <person name="Nishiyama T."/>
            <person name="Hasebe M."/>
            <person name="Maruyama T."/>
            <person name="Minagawa J."/>
            <person name="Obokata J."/>
            <person name="Shigenobu S."/>
        </authorList>
    </citation>
    <scope>NUCLEOTIDE SEQUENCE [LARGE SCALE GENOMIC DNA]</scope>
</reference>
<dbReference type="AlphaFoldDB" id="A0AAV4IQB3"/>
<keyword evidence="3" id="KW-1185">Reference proteome</keyword>
<accession>A0AAV4IQB3</accession>
<evidence type="ECO:0000313" key="3">
    <source>
        <dbReference type="Proteomes" id="UP000762676"/>
    </source>
</evidence>
<organism evidence="2 3">
    <name type="scientific">Elysia marginata</name>
    <dbReference type="NCBI Taxonomy" id="1093978"/>
    <lineage>
        <taxon>Eukaryota</taxon>
        <taxon>Metazoa</taxon>
        <taxon>Spiralia</taxon>
        <taxon>Lophotrochozoa</taxon>
        <taxon>Mollusca</taxon>
        <taxon>Gastropoda</taxon>
        <taxon>Heterobranchia</taxon>
        <taxon>Euthyneura</taxon>
        <taxon>Panpulmonata</taxon>
        <taxon>Sacoglossa</taxon>
        <taxon>Placobranchoidea</taxon>
        <taxon>Plakobranchidae</taxon>
        <taxon>Elysia</taxon>
    </lineage>
</organism>
<evidence type="ECO:0000313" key="2">
    <source>
        <dbReference type="EMBL" id="GFS10902.1"/>
    </source>
</evidence>
<dbReference type="EMBL" id="BMAT01002645">
    <property type="protein sequence ID" value="GFS10902.1"/>
    <property type="molecule type" value="Genomic_DNA"/>
</dbReference>
<evidence type="ECO:0000256" key="1">
    <source>
        <dbReference type="SAM" id="MobiDB-lite"/>
    </source>
</evidence>
<gene>
    <name evidence="2" type="ORF">ElyMa_001334400</name>
</gene>
<feature type="compositionally biased region" description="Polar residues" evidence="1">
    <location>
        <begin position="151"/>
        <end position="180"/>
    </location>
</feature>
<feature type="region of interest" description="Disordered" evidence="1">
    <location>
        <begin position="141"/>
        <end position="195"/>
    </location>
</feature>
<sequence length="195" mass="20970">MINICSCAKRLVFDEFVTFVEALAEDHFHAAEHLMQALDGLLQIVRPSIPESTGVATNLSTQRPDLASFPGVRLQNRDRFASQTNSPNSSICSEFPQGSSYPSTASPASSLGASSVFHNQRRSQCENSLTVSNSVSGAHGFQEMLSPLSPPNNQSGMSRLSSGSTMSQNYTSSNGTSMYSYQGPPGGFFFGKKKK</sequence>
<name>A0AAV4IQB3_9GAST</name>
<protein>
    <submittedName>
        <fullName evidence="2">Uncharacterized protein</fullName>
    </submittedName>
</protein>
<comment type="caution">
    <text evidence="2">The sequence shown here is derived from an EMBL/GenBank/DDBJ whole genome shotgun (WGS) entry which is preliminary data.</text>
</comment>